<dbReference type="PROSITE" id="PS50222">
    <property type="entry name" value="EF_HAND_2"/>
    <property type="match status" value="2"/>
</dbReference>
<name>A0A1R2CYF2_9CILI</name>
<gene>
    <name evidence="4" type="ORF">SteCoe_2807</name>
</gene>
<dbReference type="CDD" id="cd00051">
    <property type="entry name" value="EFh"/>
    <property type="match status" value="1"/>
</dbReference>
<dbReference type="SMART" id="SM00054">
    <property type="entry name" value="EFh"/>
    <property type="match status" value="2"/>
</dbReference>
<accession>A0A1R2CYF2</accession>
<evidence type="ECO:0000256" key="1">
    <source>
        <dbReference type="ARBA" id="ARBA00022837"/>
    </source>
</evidence>
<proteinExistence type="predicted"/>
<dbReference type="PROSITE" id="PS00018">
    <property type="entry name" value="EF_HAND_1"/>
    <property type="match status" value="2"/>
</dbReference>
<dbReference type="AlphaFoldDB" id="A0A1R2CYF2"/>
<dbReference type="PRINTS" id="PR01697">
    <property type="entry name" value="PARVALBUMIN"/>
</dbReference>
<feature type="domain" description="EF-hand" evidence="3">
    <location>
        <begin position="14"/>
        <end position="49"/>
    </location>
</feature>
<reference evidence="4 5" key="1">
    <citation type="submission" date="2016-11" db="EMBL/GenBank/DDBJ databases">
        <title>The macronuclear genome of Stentor coeruleus: a giant cell with tiny introns.</title>
        <authorList>
            <person name="Slabodnick M."/>
            <person name="Ruby J.G."/>
            <person name="Reiff S.B."/>
            <person name="Swart E.C."/>
            <person name="Gosai S."/>
            <person name="Prabakaran S."/>
            <person name="Witkowska E."/>
            <person name="Larue G.E."/>
            <person name="Fisher S."/>
            <person name="Freeman R.M."/>
            <person name="Gunawardena J."/>
            <person name="Chu W."/>
            <person name="Stover N.A."/>
            <person name="Gregory B.D."/>
            <person name="Nowacki M."/>
            <person name="Derisi J."/>
            <person name="Roy S.W."/>
            <person name="Marshall W.F."/>
            <person name="Sood P."/>
        </authorList>
    </citation>
    <scope>NUCLEOTIDE SEQUENCE [LARGE SCALE GENOMIC DNA]</scope>
    <source>
        <strain evidence="4">WM001</strain>
    </source>
</reference>
<feature type="region of interest" description="Disordered" evidence="2">
    <location>
        <begin position="97"/>
        <end position="116"/>
    </location>
</feature>
<dbReference type="Proteomes" id="UP000187209">
    <property type="component" value="Unassembled WGS sequence"/>
</dbReference>
<evidence type="ECO:0000313" key="5">
    <source>
        <dbReference type="Proteomes" id="UP000187209"/>
    </source>
</evidence>
<protein>
    <recommendedName>
        <fullName evidence="3">EF-hand domain-containing protein</fullName>
    </recommendedName>
</protein>
<sequence>MADAIRKLLKDEKQLTQIASTVFSESDSDKSGFIDEKELYKIMVKACAALNCDKPTQGQVKELLKRIDHNKDGKVSLDEYVILFKMILQQYVKNLEEGEENKREDESREERKKETEIENQVNKQLQLFEKYLEDSGISTAFQIIYTEILMKKIDSENVFTYTAMRLRQIGKEIAHLLPENLTAKLVDHNDKPRH</sequence>
<dbReference type="GO" id="GO:0005509">
    <property type="term" value="F:calcium ion binding"/>
    <property type="evidence" value="ECO:0007669"/>
    <property type="project" value="InterPro"/>
</dbReference>
<evidence type="ECO:0000256" key="2">
    <source>
        <dbReference type="SAM" id="MobiDB-lite"/>
    </source>
</evidence>
<evidence type="ECO:0000259" key="3">
    <source>
        <dbReference type="PROSITE" id="PS50222"/>
    </source>
</evidence>
<dbReference type="Gene3D" id="1.10.238.10">
    <property type="entry name" value="EF-hand"/>
    <property type="match status" value="1"/>
</dbReference>
<feature type="domain" description="EF-hand" evidence="3">
    <location>
        <begin position="55"/>
        <end position="90"/>
    </location>
</feature>
<dbReference type="InterPro" id="IPR002048">
    <property type="entry name" value="EF_hand_dom"/>
</dbReference>
<comment type="caution">
    <text evidence="4">The sequence shown here is derived from an EMBL/GenBank/DDBJ whole genome shotgun (WGS) entry which is preliminary data.</text>
</comment>
<dbReference type="OrthoDB" id="26525at2759"/>
<evidence type="ECO:0000313" key="4">
    <source>
        <dbReference type="EMBL" id="OMJ94037.1"/>
    </source>
</evidence>
<keyword evidence="1" id="KW-0106">Calcium</keyword>
<dbReference type="Pfam" id="PF13499">
    <property type="entry name" value="EF-hand_7"/>
    <property type="match status" value="1"/>
</dbReference>
<dbReference type="InterPro" id="IPR011992">
    <property type="entry name" value="EF-hand-dom_pair"/>
</dbReference>
<keyword evidence="5" id="KW-1185">Reference proteome</keyword>
<organism evidence="4 5">
    <name type="scientific">Stentor coeruleus</name>
    <dbReference type="NCBI Taxonomy" id="5963"/>
    <lineage>
        <taxon>Eukaryota</taxon>
        <taxon>Sar</taxon>
        <taxon>Alveolata</taxon>
        <taxon>Ciliophora</taxon>
        <taxon>Postciliodesmatophora</taxon>
        <taxon>Heterotrichea</taxon>
        <taxon>Heterotrichida</taxon>
        <taxon>Stentoridae</taxon>
        <taxon>Stentor</taxon>
    </lineage>
</organism>
<dbReference type="InterPro" id="IPR018247">
    <property type="entry name" value="EF_Hand_1_Ca_BS"/>
</dbReference>
<dbReference type="SUPFAM" id="SSF47473">
    <property type="entry name" value="EF-hand"/>
    <property type="match status" value="1"/>
</dbReference>
<dbReference type="EMBL" id="MPUH01000032">
    <property type="protein sequence ID" value="OMJ94037.1"/>
    <property type="molecule type" value="Genomic_DNA"/>
</dbReference>